<evidence type="ECO:0000256" key="1">
    <source>
        <dbReference type="SAM" id="MobiDB-lite"/>
    </source>
</evidence>
<dbReference type="AlphaFoldDB" id="A0ABD3SV11"/>
<evidence type="ECO:0000313" key="2">
    <source>
        <dbReference type="EMBL" id="KAL3828452.1"/>
    </source>
</evidence>
<reference evidence="2 3" key="1">
    <citation type="submission" date="2024-12" db="EMBL/GenBank/DDBJ databases">
        <title>The unique morphological basis and parallel evolutionary history of personate flowers in Penstemon.</title>
        <authorList>
            <person name="Depatie T.H."/>
            <person name="Wessinger C.A."/>
        </authorList>
    </citation>
    <scope>NUCLEOTIDE SEQUENCE [LARGE SCALE GENOMIC DNA]</scope>
    <source>
        <strain evidence="2">WTNN_2</strain>
        <tissue evidence="2">Leaf</tissue>
    </source>
</reference>
<protein>
    <submittedName>
        <fullName evidence="2">Uncharacterized protein</fullName>
    </submittedName>
</protein>
<feature type="region of interest" description="Disordered" evidence="1">
    <location>
        <begin position="36"/>
        <end position="56"/>
    </location>
</feature>
<proteinExistence type="predicted"/>
<gene>
    <name evidence="2" type="ORF">ACJIZ3_017254</name>
</gene>
<comment type="caution">
    <text evidence="2">The sequence shown here is derived from an EMBL/GenBank/DDBJ whole genome shotgun (WGS) entry which is preliminary data.</text>
</comment>
<accession>A0ABD3SV11</accession>
<feature type="compositionally biased region" description="Basic residues" evidence="1">
    <location>
        <begin position="47"/>
        <end position="56"/>
    </location>
</feature>
<dbReference type="EMBL" id="JBJXBP010000005">
    <property type="protein sequence ID" value="KAL3828452.1"/>
    <property type="molecule type" value="Genomic_DNA"/>
</dbReference>
<dbReference type="Proteomes" id="UP001634393">
    <property type="component" value="Unassembled WGS sequence"/>
</dbReference>
<organism evidence="2 3">
    <name type="scientific">Penstemon smallii</name>
    <dbReference type="NCBI Taxonomy" id="265156"/>
    <lineage>
        <taxon>Eukaryota</taxon>
        <taxon>Viridiplantae</taxon>
        <taxon>Streptophyta</taxon>
        <taxon>Embryophyta</taxon>
        <taxon>Tracheophyta</taxon>
        <taxon>Spermatophyta</taxon>
        <taxon>Magnoliopsida</taxon>
        <taxon>eudicotyledons</taxon>
        <taxon>Gunneridae</taxon>
        <taxon>Pentapetalae</taxon>
        <taxon>asterids</taxon>
        <taxon>lamiids</taxon>
        <taxon>Lamiales</taxon>
        <taxon>Plantaginaceae</taxon>
        <taxon>Cheloneae</taxon>
        <taxon>Penstemon</taxon>
    </lineage>
</organism>
<keyword evidence="3" id="KW-1185">Reference proteome</keyword>
<sequence length="105" mass="12035">MDELIDAMEEVAIGAMESVEEAVEEAVGEAIETVKEEMEAPPAQSMSKKKKVKRKEKINVNKKNPSLLMINCFCVTFQCWKEEFFEYLEDNCPNLFSECLCFPQT</sequence>
<name>A0ABD3SV11_9LAMI</name>
<evidence type="ECO:0000313" key="3">
    <source>
        <dbReference type="Proteomes" id="UP001634393"/>
    </source>
</evidence>